<organism evidence="1 2">
    <name type="scientific">Lasiodiplodia mahajangana</name>
    <dbReference type="NCBI Taxonomy" id="1108764"/>
    <lineage>
        <taxon>Eukaryota</taxon>
        <taxon>Fungi</taxon>
        <taxon>Dikarya</taxon>
        <taxon>Ascomycota</taxon>
        <taxon>Pezizomycotina</taxon>
        <taxon>Dothideomycetes</taxon>
        <taxon>Dothideomycetes incertae sedis</taxon>
        <taxon>Botryosphaeriales</taxon>
        <taxon>Botryosphaeriaceae</taxon>
        <taxon>Lasiodiplodia</taxon>
    </lineage>
</organism>
<evidence type="ECO:0000313" key="2">
    <source>
        <dbReference type="Proteomes" id="UP001153332"/>
    </source>
</evidence>
<sequence>MVKKRSTLKVFDKHPSSSVVFRELANEPVAVGIRDLQGCTSLIIASPTAVYFAHFFEDQGFVAPDDEPDMKEPKMRRIFKQRVIDRLVKGKNGGALNERFQSLTGVSQHFQSDDTHAILMTPFDLYDDPDDAMDKSTAAYQHRVGLIKETVMKLIKLPEDRWHQVLYSGMGIDQPDEYSKGAGRALVEYNPGVGVGSKLKLYVENRKILEM</sequence>
<gene>
    <name evidence="1" type="ORF">O1611_g8095</name>
</gene>
<comment type="caution">
    <text evidence="1">The sequence shown here is derived from an EMBL/GenBank/DDBJ whole genome shotgun (WGS) entry which is preliminary data.</text>
</comment>
<keyword evidence="2" id="KW-1185">Reference proteome</keyword>
<dbReference type="EMBL" id="JAPUUL010002304">
    <property type="protein sequence ID" value="KAJ8125543.1"/>
    <property type="molecule type" value="Genomic_DNA"/>
</dbReference>
<proteinExistence type="predicted"/>
<name>A0ACC2JEA6_9PEZI</name>
<accession>A0ACC2JEA6</accession>
<reference evidence="1" key="1">
    <citation type="submission" date="2022-12" db="EMBL/GenBank/DDBJ databases">
        <title>Genome Sequence of Lasiodiplodia mahajangana.</title>
        <authorList>
            <person name="Buettner E."/>
        </authorList>
    </citation>
    <scope>NUCLEOTIDE SEQUENCE</scope>
    <source>
        <strain evidence="1">VT137</strain>
    </source>
</reference>
<dbReference type="Proteomes" id="UP001153332">
    <property type="component" value="Unassembled WGS sequence"/>
</dbReference>
<evidence type="ECO:0000313" key="1">
    <source>
        <dbReference type="EMBL" id="KAJ8125543.1"/>
    </source>
</evidence>
<protein>
    <submittedName>
        <fullName evidence="1">Uncharacterized protein</fullName>
    </submittedName>
</protein>